<dbReference type="GO" id="GO:0046872">
    <property type="term" value="F:metal ion binding"/>
    <property type="evidence" value="ECO:0007669"/>
    <property type="project" value="UniProtKB-KW"/>
</dbReference>
<evidence type="ECO:0000256" key="1">
    <source>
        <dbReference type="ARBA" id="ARBA00022448"/>
    </source>
</evidence>
<keyword evidence="4" id="KW-0249">Electron transport</keyword>
<keyword evidence="1" id="KW-0813">Transport</keyword>
<dbReference type="PRINTS" id="PR00604">
    <property type="entry name" value="CYTCHRMECIAB"/>
</dbReference>
<dbReference type="InterPro" id="IPR009056">
    <property type="entry name" value="Cyt_c-like_dom"/>
</dbReference>
<protein>
    <submittedName>
        <fullName evidence="7">Cytochrome c2</fullName>
    </submittedName>
</protein>
<dbReference type="GO" id="GO:0009055">
    <property type="term" value="F:electron transfer activity"/>
    <property type="evidence" value="ECO:0007669"/>
    <property type="project" value="InterPro"/>
</dbReference>
<evidence type="ECO:0000259" key="6">
    <source>
        <dbReference type="PROSITE" id="PS51007"/>
    </source>
</evidence>
<keyword evidence="5" id="KW-0408">Iron</keyword>
<sequence length="124" mass="13760">MRLPILTALVLALSTSFAAADGHADKGKKVFKKCAACHTADEGGKNKIGPNLFGIFDAAAGRSETYKYSKPFKAKAEEGLKWDEETLQAWLKNPQAMIKKSKMRTKVKKEKDRDNVIAYLKTLK</sequence>
<keyword evidence="2" id="KW-0349">Heme</keyword>
<reference evidence="7" key="1">
    <citation type="submission" date="2018-06" db="EMBL/GenBank/DDBJ databases">
        <authorList>
            <person name="Zhirakovskaya E."/>
        </authorList>
    </citation>
    <scope>NUCLEOTIDE SEQUENCE</scope>
</reference>
<dbReference type="PROSITE" id="PS51007">
    <property type="entry name" value="CYTC"/>
    <property type="match status" value="1"/>
</dbReference>
<gene>
    <name evidence="7" type="ORF">MNBD_ALPHA09-2076</name>
</gene>
<dbReference type="SUPFAM" id="SSF46626">
    <property type="entry name" value="Cytochrome c"/>
    <property type="match status" value="1"/>
</dbReference>
<dbReference type="PANTHER" id="PTHR11961">
    <property type="entry name" value="CYTOCHROME C"/>
    <property type="match status" value="1"/>
</dbReference>
<dbReference type="EMBL" id="UOEM01000106">
    <property type="protein sequence ID" value="VAW17675.1"/>
    <property type="molecule type" value="Genomic_DNA"/>
</dbReference>
<evidence type="ECO:0000256" key="3">
    <source>
        <dbReference type="ARBA" id="ARBA00022723"/>
    </source>
</evidence>
<keyword evidence="3" id="KW-0479">Metal-binding</keyword>
<organism evidence="7">
    <name type="scientific">hydrothermal vent metagenome</name>
    <dbReference type="NCBI Taxonomy" id="652676"/>
    <lineage>
        <taxon>unclassified sequences</taxon>
        <taxon>metagenomes</taxon>
        <taxon>ecological metagenomes</taxon>
    </lineage>
</organism>
<evidence type="ECO:0000256" key="2">
    <source>
        <dbReference type="ARBA" id="ARBA00022617"/>
    </source>
</evidence>
<dbReference type="Gene3D" id="1.10.760.10">
    <property type="entry name" value="Cytochrome c-like domain"/>
    <property type="match status" value="1"/>
</dbReference>
<evidence type="ECO:0000256" key="5">
    <source>
        <dbReference type="ARBA" id="ARBA00023004"/>
    </source>
</evidence>
<evidence type="ECO:0000256" key="4">
    <source>
        <dbReference type="ARBA" id="ARBA00022982"/>
    </source>
</evidence>
<dbReference type="Pfam" id="PF00034">
    <property type="entry name" value="Cytochrom_C"/>
    <property type="match status" value="1"/>
</dbReference>
<feature type="domain" description="Cytochrome c" evidence="6">
    <location>
        <begin position="22"/>
        <end position="124"/>
    </location>
</feature>
<name>A0A3B0TGD0_9ZZZZ</name>
<evidence type="ECO:0000313" key="7">
    <source>
        <dbReference type="EMBL" id="VAW17675.1"/>
    </source>
</evidence>
<accession>A0A3B0TGD0</accession>
<dbReference type="InterPro" id="IPR002327">
    <property type="entry name" value="Cyt_c_1A/1B"/>
</dbReference>
<dbReference type="GO" id="GO:0020037">
    <property type="term" value="F:heme binding"/>
    <property type="evidence" value="ECO:0007669"/>
    <property type="project" value="InterPro"/>
</dbReference>
<proteinExistence type="predicted"/>
<dbReference type="AlphaFoldDB" id="A0A3B0TGD0"/>
<dbReference type="InterPro" id="IPR036909">
    <property type="entry name" value="Cyt_c-like_dom_sf"/>
</dbReference>